<keyword evidence="3" id="KW-1185">Reference proteome</keyword>
<dbReference type="EMBL" id="BAAANE010000001">
    <property type="protein sequence ID" value="GAA1618354.1"/>
    <property type="molecule type" value="Genomic_DNA"/>
</dbReference>
<reference evidence="3" key="1">
    <citation type="journal article" date="2019" name="Int. J. Syst. Evol. Microbiol.">
        <title>The Global Catalogue of Microorganisms (GCM) 10K type strain sequencing project: providing services to taxonomists for standard genome sequencing and annotation.</title>
        <authorList>
            <consortium name="The Broad Institute Genomics Platform"/>
            <consortium name="The Broad Institute Genome Sequencing Center for Infectious Disease"/>
            <person name="Wu L."/>
            <person name="Ma J."/>
        </authorList>
    </citation>
    <scope>NUCLEOTIDE SEQUENCE [LARGE SCALE GENOMIC DNA]</scope>
    <source>
        <strain evidence="3">JCM 14306</strain>
    </source>
</reference>
<proteinExistence type="predicted"/>
<feature type="region of interest" description="Disordered" evidence="1">
    <location>
        <begin position="51"/>
        <end position="80"/>
    </location>
</feature>
<protein>
    <submittedName>
        <fullName evidence="2">Uncharacterized protein</fullName>
    </submittedName>
</protein>
<feature type="compositionally biased region" description="Low complexity" evidence="1">
    <location>
        <begin position="53"/>
        <end position="69"/>
    </location>
</feature>
<sequence>MGLTISGRFNTFETVPKETPAAAATSLTPAAARVALPGRGRRACRLMTGLATRAPSSGSGIRRARSGAPPGVTRPPGFET</sequence>
<name>A0ABP4QQ72_9ACTN</name>
<evidence type="ECO:0000313" key="3">
    <source>
        <dbReference type="Proteomes" id="UP001501319"/>
    </source>
</evidence>
<organism evidence="2 3">
    <name type="scientific">Kribbella alba</name>
    <dbReference type="NCBI Taxonomy" id="190197"/>
    <lineage>
        <taxon>Bacteria</taxon>
        <taxon>Bacillati</taxon>
        <taxon>Actinomycetota</taxon>
        <taxon>Actinomycetes</taxon>
        <taxon>Propionibacteriales</taxon>
        <taxon>Kribbellaceae</taxon>
        <taxon>Kribbella</taxon>
    </lineage>
</organism>
<comment type="caution">
    <text evidence="2">The sequence shown here is derived from an EMBL/GenBank/DDBJ whole genome shotgun (WGS) entry which is preliminary data.</text>
</comment>
<evidence type="ECO:0000313" key="2">
    <source>
        <dbReference type="EMBL" id="GAA1618354.1"/>
    </source>
</evidence>
<accession>A0ABP4QQ72</accession>
<gene>
    <name evidence="2" type="ORF">GCM10009744_01170</name>
</gene>
<dbReference type="Proteomes" id="UP001501319">
    <property type="component" value="Unassembled WGS sequence"/>
</dbReference>
<evidence type="ECO:0000256" key="1">
    <source>
        <dbReference type="SAM" id="MobiDB-lite"/>
    </source>
</evidence>